<evidence type="ECO:0000256" key="1">
    <source>
        <dbReference type="ARBA" id="ARBA00010641"/>
    </source>
</evidence>
<reference evidence="7 8" key="1">
    <citation type="submission" date="2016-12" db="EMBL/GenBank/DDBJ databases">
        <title>Study of bacterial adaptation to deep sea.</title>
        <authorList>
            <person name="Song J."/>
            <person name="Yoshizawa S."/>
            <person name="Kogure K."/>
        </authorList>
    </citation>
    <scope>NUCLEOTIDE SEQUENCE [LARGE SCALE GENOMIC DNA]</scope>
    <source>
        <strain evidence="7 8">SAORIC-165</strain>
    </source>
</reference>
<dbReference type="RefSeq" id="WP_105042045.1">
    <property type="nucleotide sequence ID" value="NZ_MQWA01000001.1"/>
</dbReference>
<dbReference type="GO" id="GO:0006352">
    <property type="term" value="P:DNA-templated transcription initiation"/>
    <property type="evidence" value="ECO:0007669"/>
    <property type="project" value="InterPro"/>
</dbReference>
<dbReference type="CDD" id="cd06171">
    <property type="entry name" value="Sigma70_r4"/>
    <property type="match status" value="1"/>
</dbReference>
<dbReference type="Gene3D" id="1.10.1740.10">
    <property type="match status" value="1"/>
</dbReference>
<keyword evidence="8" id="KW-1185">Reference proteome</keyword>
<dbReference type="Proteomes" id="UP000239907">
    <property type="component" value="Unassembled WGS sequence"/>
</dbReference>
<dbReference type="InterPro" id="IPR013325">
    <property type="entry name" value="RNA_pol_sigma_r2"/>
</dbReference>
<dbReference type="PANTHER" id="PTHR43133">
    <property type="entry name" value="RNA POLYMERASE ECF-TYPE SIGMA FACTO"/>
    <property type="match status" value="1"/>
</dbReference>
<keyword evidence="3" id="KW-0731">Sigma factor</keyword>
<evidence type="ECO:0000256" key="3">
    <source>
        <dbReference type="ARBA" id="ARBA00023082"/>
    </source>
</evidence>
<dbReference type="PANTHER" id="PTHR43133:SF60">
    <property type="entry name" value="RNA POLYMERASE SIGMA FACTOR SIGV"/>
    <property type="match status" value="1"/>
</dbReference>
<comment type="similarity">
    <text evidence="1">Belongs to the sigma-70 factor family. ECF subfamily.</text>
</comment>
<gene>
    <name evidence="7" type="ORF">BSZ32_02960</name>
</gene>
<dbReference type="EMBL" id="MQWA01000001">
    <property type="protein sequence ID" value="PQJ27555.1"/>
    <property type="molecule type" value="Genomic_DNA"/>
</dbReference>
<dbReference type="InterPro" id="IPR007627">
    <property type="entry name" value="RNA_pol_sigma70_r2"/>
</dbReference>
<dbReference type="Pfam" id="PF08281">
    <property type="entry name" value="Sigma70_r4_2"/>
    <property type="match status" value="1"/>
</dbReference>
<sequence>MSEFQDLVDQHYQPLYRFAYSLAKSPDRAADLVQQTFCIWAQKGHQLKDRSKAKTWLFTTLYREHLGHARRSNRFPEIELEEVDYHLHSHEPDTSRGLDGKRAVELLQQLDETFRAPLALFFLQQHSYKEIAAILDVPIGTVMSRISRGKEQLRTKMRDDAEGKIINIEGKVRQNG</sequence>
<name>A0A2S7TXR7_9BACT</name>
<dbReference type="GO" id="GO:0003677">
    <property type="term" value="F:DNA binding"/>
    <property type="evidence" value="ECO:0007669"/>
    <property type="project" value="InterPro"/>
</dbReference>
<dbReference type="InterPro" id="IPR013324">
    <property type="entry name" value="RNA_pol_sigma_r3/r4-like"/>
</dbReference>
<dbReference type="Pfam" id="PF04542">
    <property type="entry name" value="Sigma70_r2"/>
    <property type="match status" value="1"/>
</dbReference>
<dbReference type="OrthoDB" id="9795666at2"/>
<dbReference type="InterPro" id="IPR039425">
    <property type="entry name" value="RNA_pol_sigma-70-like"/>
</dbReference>
<keyword evidence="4" id="KW-0804">Transcription</keyword>
<dbReference type="InterPro" id="IPR013249">
    <property type="entry name" value="RNA_pol_sigma70_r4_t2"/>
</dbReference>
<evidence type="ECO:0000259" key="5">
    <source>
        <dbReference type="Pfam" id="PF04542"/>
    </source>
</evidence>
<evidence type="ECO:0000256" key="4">
    <source>
        <dbReference type="ARBA" id="ARBA00023163"/>
    </source>
</evidence>
<evidence type="ECO:0000313" key="8">
    <source>
        <dbReference type="Proteomes" id="UP000239907"/>
    </source>
</evidence>
<comment type="caution">
    <text evidence="7">The sequence shown here is derived from an EMBL/GenBank/DDBJ whole genome shotgun (WGS) entry which is preliminary data.</text>
</comment>
<keyword evidence="2" id="KW-0805">Transcription regulation</keyword>
<feature type="domain" description="RNA polymerase sigma factor 70 region 4 type 2" evidence="6">
    <location>
        <begin position="104"/>
        <end position="153"/>
    </location>
</feature>
<dbReference type="GO" id="GO:0016987">
    <property type="term" value="F:sigma factor activity"/>
    <property type="evidence" value="ECO:0007669"/>
    <property type="project" value="UniProtKB-KW"/>
</dbReference>
<dbReference type="Gene3D" id="1.10.10.10">
    <property type="entry name" value="Winged helix-like DNA-binding domain superfamily/Winged helix DNA-binding domain"/>
    <property type="match status" value="1"/>
</dbReference>
<dbReference type="SUPFAM" id="SSF88659">
    <property type="entry name" value="Sigma3 and sigma4 domains of RNA polymerase sigma factors"/>
    <property type="match status" value="1"/>
</dbReference>
<dbReference type="InterPro" id="IPR036388">
    <property type="entry name" value="WH-like_DNA-bd_sf"/>
</dbReference>
<dbReference type="SUPFAM" id="SSF88946">
    <property type="entry name" value="Sigma2 domain of RNA polymerase sigma factors"/>
    <property type="match status" value="1"/>
</dbReference>
<accession>A0A2S7TXR7</accession>
<dbReference type="InterPro" id="IPR014284">
    <property type="entry name" value="RNA_pol_sigma-70_dom"/>
</dbReference>
<dbReference type="AlphaFoldDB" id="A0A2S7TXR7"/>
<proteinExistence type="inferred from homology"/>
<organism evidence="7 8">
    <name type="scientific">Rubritalea profundi</name>
    <dbReference type="NCBI Taxonomy" id="1658618"/>
    <lineage>
        <taxon>Bacteria</taxon>
        <taxon>Pseudomonadati</taxon>
        <taxon>Verrucomicrobiota</taxon>
        <taxon>Verrucomicrobiia</taxon>
        <taxon>Verrucomicrobiales</taxon>
        <taxon>Rubritaleaceae</taxon>
        <taxon>Rubritalea</taxon>
    </lineage>
</organism>
<protein>
    <submittedName>
        <fullName evidence="7">RNA polymerase subunit sigma-24</fullName>
    </submittedName>
</protein>
<feature type="domain" description="RNA polymerase sigma-70 region 2" evidence="5">
    <location>
        <begin position="7"/>
        <end position="74"/>
    </location>
</feature>
<dbReference type="NCBIfam" id="TIGR02937">
    <property type="entry name" value="sigma70-ECF"/>
    <property type="match status" value="1"/>
</dbReference>
<evidence type="ECO:0000313" key="7">
    <source>
        <dbReference type="EMBL" id="PQJ27555.1"/>
    </source>
</evidence>
<evidence type="ECO:0000259" key="6">
    <source>
        <dbReference type="Pfam" id="PF08281"/>
    </source>
</evidence>
<evidence type="ECO:0000256" key="2">
    <source>
        <dbReference type="ARBA" id="ARBA00023015"/>
    </source>
</evidence>